<dbReference type="Proteomes" id="UP000092461">
    <property type="component" value="Unassembled WGS sequence"/>
</dbReference>
<dbReference type="InterPro" id="IPR001952">
    <property type="entry name" value="Alkaline_phosphatase"/>
</dbReference>
<sequence length="639" mass="70129">MCATMYRIVLLLVFTCAGLTEPASVGGKGEYDPMHPQLPIINDGIVNENGRVKRGALPLKFIAPEMETHVAITKNHLNKNMARNVILFIGDGMSIATVTASRVYNGGEEQQLSFDKFPYSGLSKTYCANTQVADSACSATAYLGGVKANYATLGVTASVALSDCGAENRTSNHVASIAEWAQRNQMSTGFVTTTEVTNASPAGLYSHSANRNWENDRQLIADGGNPDVCTDIARQLIHGKIGENLNVIMGGGRRHFLPEWETDVDGSPGTRGDGVNLIKQWKRHHRKHAARYTETREELQQVNGATVDYLFGLFSNEHMPFHLEDEAEKKPTLTEMVSKALDVLEKNDKGYLLFVEGGRIDHGHHKTQAARALDETIEFSKAIEHARLRTSEKDTLIIVSADHSHTMAMAGYSSRGNDILGINNAQIGLDHLPYATLSYANGPGYEMHEEQTGGRRNLLRLNMHRQTFEFPSTIPLAEETHGGDDVPVYASGPWAHIFTGTYEQHYIPHAIGYAACIGDGLHSRGNDILGINNAQIGLDHLPYATLSYANGPGYEMHEEQTGGRRNLLRLNMHRQTFEFPSTIPLAEETHGGDDVPVYASGPWAHIFTGTYEQHYIPHAIGYAACIGDGLHSCTDEQPH</sequence>
<comment type="catalytic activity">
    <reaction evidence="16">
        <text>a phosphate monoester + H2O = an alcohol + phosphate</text>
        <dbReference type="Rhea" id="RHEA:15017"/>
        <dbReference type="ChEBI" id="CHEBI:15377"/>
        <dbReference type="ChEBI" id="CHEBI:30879"/>
        <dbReference type="ChEBI" id="CHEBI:43474"/>
        <dbReference type="ChEBI" id="CHEBI:67140"/>
        <dbReference type="EC" id="3.1.3.1"/>
    </reaction>
</comment>
<evidence type="ECO:0000256" key="15">
    <source>
        <dbReference type="RuleBase" id="RU003946"/>
    </source>
</evidence>
<evidence type="ECO:0000256" key="6">
    <source>
        <dbReference type="ARBA" id="ARBA00022723"/>
    </source>
</evidence>
<comment type="subcellular location">
    <subcellularLocation>
        <location evidence="1">Cell membrane</location>
        <topology evidence="1">Lipid-anchor</topology>
        <topology evidence="1">GPI-anchor</topology>
    </subcellularLocation>
</comment>
<dbReference type="InterPro" id="IPR017850">
    <property type="entry name" value="Alkaline_phosphatase_core_sf"/>
</dbReference>
<dbReference type="PANTHER" id="PTHR11596">
    <property type="entry name" value="ALKALINE PHOSPHATASE"/>
    <property type="match status" value="1"/>
</dbReference>
<dbReference type="GO" id="GO:0046872">
    <property type="term" value="F:metal ion binding"/>
    <property type="evidence" value="ECO:0007669"/>
    <property type="project" value="UniProtKB-KW"/>
</dbReference>
<feature type="binding site" evidence="14">
    <location>
        <position position="403"/>
    </location>
    <ligand>
        <name>Zn(2+)</name>
        <dbReference type="ChEBI" id="CHEBI:29105"/>
        <label>2</label>
    </ligand>
</feature>
<dbReference type="GO" id="GO:0098552">
    <property type="term" value="C:side of membrane"/>
    <property type="evidence" value="ECO:0007669"/>
    <property type="project" value="UniProtKB-KW"/>
</dbReference>
<feature type="signal peptide" evidence="17">
    <location>
        <begin position="1"/>
        <end position="22"/>
    </location>
</feature>
<dbReference type="SMART" id="SM00098">
    <property type="entry name" value="alkPPc"/>
    <property type="match status" value="1"/>
</dbReference>
<evidence type="ECO:0000256" key="2">
    <source>
        <dbReference type="ARBA" id="ARBA00005984"/>
    </source>
</evidence>
<evidence type="ECO:0000256" key="12">
    <source>
        <dbReference type="ARBA" id="ARBA00023288"/>
    </source>
</evidence>
<keyword evidence="7 16" id="KW-0378">Hydrolase</keyword>
<evidence type="ECO:0000256" key="16">
    <source>
        <dbReference type="RuleBase" id="RU003947"/>
    </source>
</evidence>
<dbReference type="GO" id="GO:0005886">
    <property type="term" value="C:plasma membrane"/>
    <property type="evidence" value="ECO:0007669"/>
    <property type="project" value="UniProtKB-SubCell"/>
</dbReference>
<dbReference type="CDD" id="cd16012">
    <property type="entry name" value="ALP"/>
    <property type="match status" value="1"/>
</dbReference>
<comment type="cofactor">
    <cofactor evidence="14">
        <name>Zn(2+)</name>
        <dbReference type="ChEBI" id="CHEBI:29105"/>
    </cofactor>
    <text evidence="14">Binds 2 Zn(2+) ions.</text>
</comment>
<feature type="binding site" evidence="14">
    <location>
        <position position="361"/>
    </location>
    <ligand>
        <name>Zn(2+)</name>
        <dbReference type="ChEBI" id="CHEBI:29105"/>
        <label>2</label>
    </ligand>
</feature>
<feature type="active site" description="Phosphoserine intermediate" evidence="13">
    <location>
        <position position="135"/>
    </location>
</feature>
<keyword evidence="10" id="KW-0472">Membrane</keyword>
<accession>A0A1B0CMQ6</accession>
<evidence type="ECO:0000313" key="19">
    <source>
        <dbReference type="Proteomes" id="UP000092461"/>
    </source>
</evidence>
<dbReference type="EMBL" id="AJWK01019092">
    <property type="status" value="NOT_ANNOTATED_CDS"/>
    <property type="molecule type" value="Genomic_DNA"/>
</dbReference>
<proteinExistence type="inferred from homology"/>
<evidence type="ECO:0000256" key="17">
    <source>
        <dbReference type="SAM" id="SignalP"/>
    </source>
</evidence>
<keyword evidence="4" id="KW-1003">Cell membrane</keyword>
<dbReference type="Pfam" id="PF00245">
    <property type="entry name" value="Alk_phosphatase"/>
    <property type="match status" value="2"/>
</dbReference>
<keyword evidence="19" id="KW-1185">Reference proteome</keyword>
<dbReference type="EMBL" id="AJWK01019093">
    <property type="status" value="NOT_ANNOTATED_CDS"/>
    <property type="molecule type" value="Genomic_DNA"/>
</dbReference>
<evidence type="ECO:0000256" key="9">
    <source>
        <dbReference type="ARBA" id="ARBA00022842"/>
    </source>
</evidence>
<name>A0A1B0CMQ6_LUTLO</name>
<dbReference type="AlphaFoldDB" id="A0A1B0CMQ6"/>
<evidence type="ECO:0000256" key="7">
    <source>
        <dbReference type="ARBA" id="ARBA00022801"/>
    </source>
</evidence>
<feature type="binding site" evidence="14">
    <location>
        <position position="365"/>
    </location>
    <ligand>
        <name>Zn(2+)</name>
        <dbReference type="ChEBI" id="CHEBI:29105"/>
        <label>2</label>
    </ligand>
</feature>
<feature type="binding site" evidence="14">
    <location>
        <position position="200"/>
    </location>
    <ligand>
        <name>Mg(2+)</name>
        <dbReference type="ChEBI" id="CHEBI:18420"/>
    </ligand>
</feature>
<dbReference type="PROSITE" id="PS00123">
    <property type="entry name" value="ALKALINE_PHOSPHATASE"/>
    <property type="match status" value="1"/>
</dbReference>
<feature type="binding site" evidence="14">
    <location>
        <position position="91"/>
    </location>
    <ligand>
        <name>Zn(2+)</name>
        <dbReference type="ChEBI" id="CHEBI:29105"/>
        <label>2</label>
    </ligand>
</feature>
<evidence type="ECO:0000256" key="13">
    <source>
        <dbReference type="PIRSR" id="PIRSR601952-1"/>
    </source>
</evidence>
<reference evidence="18" key="1">
    <citation type="submission" date="2020-05" db="UniProtKB">
        <authorList>
            <consortium name="EnsemblMetazoa"/>
        </authorList>
    </citation>
    <scope>IDENTIFICATION</scope>
    <source>
        <strain evidence="18">Jacobina</strain>
    </source>
</reference>
<keyword evidence="5" id="KW-0336">GPI-anchor</keyword>
<dbReference type="Gene3D" id="3.40.720.10">
    <property type="entry name" value="Alkaline Phosphatase, subunit A"/>
    <property type="match status" value="2"/>
</dbReference>
<evidence type="ECO:0000256" key="14">
    <source>
        <dbReference type="PIRSR" id="PIRSR601952-2"/>
    </source>
</evidence>
<comment type="cofactor">
    <cofactor evidence="14">
        <name>Mg(2+)</name>
        <dbReference type="ChEBI" id="CHEBI:18420"/>
    </cofactor>
    <text evidence="14">Binds 1 Mg(2+) ion.</text>
</comment>
<evidence type="ECO:0000256" key="3">
    <source>
        <dbReference type="ARBA" id="ARBA00012647"/>
    </source>
</evidence>
<dbReference type="GO" id="GO:0004035">
    <property type="term" value="F:alkaline phosphatase activity"/>
    <property type="evidence" value="ECO:0007669"/>
    <property type="project" value="UniProtKB-EC"/>
</dbReference>
<dbReference type="InterPro" id="IPR018299">
    <property type="entry name" value="Alkaline_phosphatase_AS"/>
</dbReference>
<keyword evidence="12" id="KW-0449">Lipoprotein</keyword>
<comment type="similarity">
    <text evidence="2 15">Belongs to the alkaline phosphatase family.</text>
</comment>
<dbReference type="PANTHER" id="PTHR11596:SF95">
    <property type="entry name" value="ALKALINE PHOSPHATASE-RELATED"/>
    <property type="match status" value="1"/>
</dbReference>
<dbReference type="EnsemblMetazoa" id="LLOJ005944-RA">
    <property type="protein sequence ID" value="LLOJ005944-PA"/>
    <property type="gene ID" value="LLOJ005944"/>
</dbReference>
<dbReference type="FunFam" id="3.40.720.10:FF:000008">
    <property type="entry name" value="Alkaline phosphatase"/>
    <property type="match status" value="1"/>
</dbReference>
<feature type="binding site" evidence="14">
    <location>
        <position position="91"/>
    </location>
    <ligand>
        <name>Mg(2+)</name>
        <dbReference type="ChEBI" id="CHEBI:18420"/>
    </ligand>
</feature>
<dbReference type="VEuPathDB" id="VectorBase:LLOJ005944"/>
<evidence type="ECO:0000256" key="5">
    <source>
        <dbReference type="ARBA" id="ARBA00022622"/>
    </source>
</evidence>
<keyword evidence="8 14" id="KW-0862">Zinc</keyword>
<keyword evidence="17" id="KW-0732">Signal</keyword>
<evidence type="ECO:0000256" key="4">
    <source>
        <dbReference type="ARBA" id="ARBA00022475"/>
    </source>
</evidence>
<organism evidence="18 19">
    <name type="scientific">Lutzomyia longipalpis</name>
    <name type="common">Sand fly</name>
    <dbReference type="NCBI Taxonomy" id="7200"/>
    <lineage>
        <taxon>Eukaryota</taxon>
        <taxon>Metazoa</taxon>
        <taxon>Ecdysozoa</taxon>
        <taxon>Arthropoda</taxon>
        <taxon>Hexapoda</taxon>
        <taxon>Insecta</taxon>
        <taxon>Pterygota</taxon>
        <taxon>Neoptera</taxon>
        <taxon>Endopterygota</taxon>
        <taxon>Diptera</taxon>
        <taxon>Nematocera</taxon>
        <taxon>Psychodoidea</taxon>
        <taxon>Psychodidae</taxon>
        <taxon>Lutzomyia</taxon>
        <taxon>Lutzomyia</taxon>
    </lineage>
</organism>
<dbReference type="EC" id="3.1.3.1" evidence="3 16"/>
<feature type="chain" id="PRO_5008406064" description="Alkaline phosphatase" evidence="17">
    <location>
        <begin position="23"/>
        <end position="639"/>
    </location>
</feature>
<keyword evidence="11" id="KW-0325">Glycoprotein</keyword>
<evidence type="ECO:0000256" key="10">
    <source>
        <dbReference type="ARBA" id="ARBA00023136"/>
    </source>
</evidence>
<feature type="binding site" evidence="14">
    <location>
        <position position="402"/>
    </location>
    <ligand>
        <name>Zn(2+)</name>
        <dbReference type="ChEBI" id="CHEBI:29105"/>
        <label>2</label>
    </ligand>
</feature>
<protein>
    <recommendedName>
        <fullName evidence="3 16">Alkaline phosphatase</fullName>
        <ecNumber evidence="3 16">3.1.3.1</ecNumber>
    </recommendedName>
</protein>
<evidence type="ECO:0000256" key="1">
    <source>
        <dbReference type="ARBA" id="ARBA00004609"/>
    </source>
</evidence>
<keyword evidence="6 14" id="KW-0479">Metal-binding</keyword>
<dbReference type="VEuPathDB" id="VectorBase:LLONM1_007197"/>
<evidence type="ECO:0000313" key="18">
    <source>
        <dbReference type="EnsemblMetazoa" id="LLOJ005944-PA"/>
    </source>
</evidence>
<evidence type="ECO:0000256" key="11">
    <source>
        <dbReference type="ARBA" id="ARBA00023180"/>
    </source>
</evidence>
<keyword evidence="9 14" id="KW-0460">Magnesium</keyword>
<feature type="binding site" evidence="14">
    <location>
        <position position="481"/>
    </location>
    <ligand>
        <name>Zn(2+)</name>
        <dbReference type="ChEBI" id="CHEBI:29105"/>
        <label>2</label>
    </ligand>
</feature>
<evidence type="ECO:0000256" key="8">
    <source>
        <dbReference type="ARBA" id="ARBA00022833"/>
    </source>
</evidence>
<feature type="binding site" evidence="14">
    <location>
        <position position="356"/>
    </location>
    <ligand>
        <name>Mg(2+)</name>
        <dbReference type="ChEBI" id="CHEBI:18420"/>
    </ligand>
</feature>
<dbReference type="SUPFAM" id="SSF53649">
    <property type="entry name" value="Alkaline phosphatase-like"/>
    <property type="match status" value="2"/>
</dbReference>
<dbReference type="PRINTS" id="PR00113">
    <property type="entry name" value="ALKPHPHTASE"/>
</dbReference>